<organism evidence="1 2">
    <name type="scientific">Auriscalpium vulgare</name>
    <dbReference type="NCBI Taxonomy" id="40419"/>
    <lineage>
        <taxon>Eukaryota</taxon>
        <taxon>Fungi</taxon>
        <taxon>Dikarya</taxon>
        <taxon>Basidiomycota</taxon>
        <taxon>Agaricomycotina</taxon>
        <taxon>Agaricomycetes</taxon>
        <taxon>Russulales</taxon>
        <taxon>Auriscalpiaceae</taxon>
        <taxon>Auriscalpium</taxon>
    </lineage>
</organism>
<reference evidence="1" key="2">
    <citation type="journal article" date="2022" name="New Phytol.">
        <title>Evolutionary transition to the ectomycorrhizal habit in the genomes of a hyperdiverse lineage of mushroom-forming fungi.</title>
        <authorList>
            <person name="Looney B."/>
            <person name="Miyauchi S."/>
            <person name="Morin E."/>
            <person name="Drula E."/>
            <person name="Courty P.E."/>
            <person name="Kohler A."/>
            <person name="Kuo A."/>
            <person name="LaButti K."/>
            <person name="Pangilinan J."/>
            <person name="Lipzen A."/>
            <person name="Riley R."/>
            <person name="Andreopoulos W."/>
            <person name="He G."/>
            <person name="Johnson J."/>
            <person name="Nolan M."/>
            <person name="Tritt A."/>
            <person name="Barry K.W."/>
            <person name="Grigoriev I.V."/>
            <person name="Nagy L.G."/>
            <person name="Hibbett D."/>
            <person name="Henrissat B."/>
            <person name="Matheny P.B."/>
            <person name="Labbe J."/>
            <person name="Martin F.M."/>
        </authorList>
    </citation>
    <scope>NUCLEOTIDE SEQUENCE</scope>
    <source>
        <strain evidence="1">FP105234-sp</strain>
    </source>
</reference>
<dbReference type="Proteomes" id="UP000814033">
    <property type="component" value="Unassembled WGS sequence"/>
</dbReference>
<dbReference type="EMBL" id="MU276158">
    <property type="protein sequence ID" value="KAI0040914.1"/>
    <property type="molecule type" value="Genomic_DNA"/>
</dbReference>
<sequence>MNTSPLITEPPAPSQASIAEIVDAHRKIAEAHNSIAQQYMRLAAATDTDGPTSTAGTGQPVHAPPTPFPPGAPFRPQRGGDQSESSVSPFAPSSAIGASGFATVYAPPSGVGVTISVPPPATGLGPGGSQMPGGAQATSPASVSKFTWSVPKPTLEAENAKLWIGDIRPTGTQAGFPAPVSKFTWSNPKSTPEAENAKLWIDDIRTGDAQAGSRGGAASGAKCTCTANHILVPDNVKLLSDDMCARMDEINEEMKKEARRTRQWMQWIQETERVRLINCACSRSAFKLAPPSPYPKYHGDWSPDDGVPGWLNRVSYELSDDGFVGKKQTNLCIHEKHE</sequence>
<proteinExistence type="predicted"/>
<evidence type="ECO:0000313" key="2">
    <source>
        <dbReference type="Proteomes" id="UP000814033"/>
    </source>
</evidence>
<evidence type="ECO:0000313" key="1">
    <source>
        <dbReference type="EMBL" id="KAI0040914.1"/>
    </source>
</evidence>
<protein>
    <submittedName>
        <fullName evidence="1">Uncharacterized protein</fullName>
    </submittedName>
</protein>
<comment type="caution">
    <text evidence="1">The sequence shown here is derived from an EMBL/GenBank/DDBJ whole genome shotgun (WGS) entry which is preliminary data.</text>
</comment>
<keyword evidence="2" id="KW-1185">Reference proteome</keyword>
<accession>A0ACB8R9R8</accession>
<gene>
    <name evidence="1" type="ORF">FA95DRAFT_1565958</name>
</gene>
<name>A0ACB8R9R8_9AGAM</name>
<reference evidence="1" key="1">
    <citation type="submission" date="2021-02" db="EMBL/GenBank/DDBJ databases">
        <authorList>
            <consortium name="DOE Joint Genome Institute"/>
            <person name="Ahrendt S."/>
            <person name="Looney B.P."/>
            <person name="Miyauchi S."/>
            <person name="Morin E."/>
            <person name="Drula E."/>
            <person name="Courty P.E."/>
            <person name="Chicoki N."/>
            <person name="Fauchery L."/>
            <person name="Kohler A."/>
            <person name="Kuo A."/>
            <person name="Labutti K."/>
            <person name="Pangilinan J."/>
            <person name="Lipzen A."/>
            <person name="Riley R."/>
            <person name="Andreopoulos W."/>
            <person name="He G."/>
            <person name="Johnson J."/>
            <person name="Barry K.W."/>
            <person name="Grigoriev I.V."/>
            <person name="Nagy L."/>
            <person name="Hibbett D."/>
            <person name="Henrissat B."/>
            <person name="Matheny P.B."/>
            <person name="Labbe J."/>
            <person name="Martin F."/>
        </authorList>
    </citation>
    <scope>NUCLEOTIDE SEQUENCE</scope>
    <source>
        <strain evidence="1">FP105234-sp</strain>
    </source>
</reference>